<dbReference type="PANTHER" id="PTHR30092:SF0">
    <property type="entry name" value="INNER MEMBRANE PROTEIN CRED"/>
    <property type="match status" value="1"/>
</dbReference>
<dbReference type="InterPro" id="IPR010364">
    <property type="entry name" value="Uncharacterised_IM_CreD"/>
</dbReference>
<dbReference type="NCBIfam" id="NF008712">
    <property type="entry name" value="PRK11715.1-1"/>
    <property type="match status" value="1"/>
</dbReference>
<organism evidence="2 3">
    <name type="scientific">Klebsiella variicola</name>
    <dbReference type="NCBI Taxonomy" id="244366"/>
    <lineage>
        <taxon>Bacteria</taxon>
        <taxon>Pseudomonadati</taxon>
        <taxon>Pseudomonadota</taxon>
        <taxon>Gammaproteobacteria</taxon>
        <taxon>Enterobacterales</taxon>
        <taxon>Enterobacteriaceae</taxon>
        <taxon>Klebsiella/Raoultella group</taxon>
        <taxon>Klebsiella</taxon>
        <taxon>Klebsiella pneumoniae complex</taxon>
    </lineage>
</organism>
<feature type="transmembrane region" description="Helical" evidence="1">
    <location>
        <begin position="349"/>
        <end position="367"/>
    </location>
</feature>
<evidence type="ECO:0000313" key="2">
    <source>
        <dbReference type="EMBL" id="QNP24125.1"/>
    </source>
</evidence>
<feature type="transmembrane region" description="Helical" evidence="1">
    <location>
        <begin position="7"/>
        <end position="26"/>
    </location>
</feature>
<keyword evidence="1" id="KW-0472">Membrane</keyword>
<sequence>MLKSPLFWKITTLIGCVVLLSLPLMMVRELINERADYRSEVVDAIEQSTSGSQKLAGPLIAIPVTETLTRMENQKEVNYQRSWVYYWLPESLAVTGKQTVESRRVGIYSGQVWHNALQIKASFDPLRLAALRKTNIVLGQPRLVVSVGDARGIGAIHAPEVNGNVLSVEPGLGISGDGAGIHMPMPALAEDNKPLEIAFSLDLNGTGEFSLVPIGRNSELQLTSNWPHPGFLGSFLPTQREVSAAGYRAHWQSSWFANDMGSYFKDDMEIPWSRLPAFSADVMSLADQYQLTDRATKYAILLIGLTFMAFFVFESLTRHPLHPMQYLLVGLSLVLFYLVLLALSEHVGFTAAWLAASLSGAVMNGVYLQAVLRGWRNSLLFVAALLLLDGVMWFLLHSEDSALLLGTGVLVLALSVLMFLTRRVDWYALSLPKGSAPPPPAADDDKLRLWKE</sequence>
<dbReference type="RefSeq" id="WP_048331155.1">
    <property type="nucleotide sequence ID" value="NZ_CAXOCK010000048.1"/>
</dbReference>
<accession>A0A7H0EK09</accession>
<evidence type="ECO:0000313" key="3">
    <source>
        <dbReference type="Proteomes" id="UP000516181"/>
    </source>
</evidence>
<dbReference type="PANTHER" id="PTHR30092">
    <property type="entry name" value="INNER MEMBRANE PROTEIN CRED"/>
    <property type="match status" value="1"/>
</dbReference>
<feature type="transmembrane region" description="Helical" evidence="1">
    <location>
        <begin position="295"/>
        <end position="313"/>
    </location>
</feature>
<feature type="transmembrane region" description="Helical" evidence="1">
    <location>
        <begin position="402"/>
        <end position="420"/>
    </location>
</feature>
<dbReference type="GO" id="GO:0005886">
    <property type="term" value="C:plasma membrane"/>
    <property type="evidence" value="ECO:0007669"/>
    <property type="project" value="TreeGrafter"/>
</dbReference>
<feature type="transmembrane region" description="Helical" evidence="1">
    <location>
        <begin position="379"/>
        <end position="396"/>
    </location>
</feature>
<keyword evidence="1" id="KW-1133">Transmembrane helix</keyword>
<proteinExistence type="predicted"/>
<feature type="transmembrane region" description="Helical" evidence="1">
    <location>
        <begin position="325"/>
        <end position="343"/>
    </location>
</feature>
<dbReference type="AlphaFoldDB" id="A0A7H0EK09"/>
<protein>
    <submittedName>
        <fullName evidence="2">Cell envelope integrity protein CreD</fullName>
    </submittedName>
</protein>
<dbReference type="Pfam" id="PF06123">
    <property type="entry name" value="CreD"/>
    <property type="match status" value="1"/>
</dbReference>
<name>A0A7H0EK09_KLEVA</name>
<reference evidence="2 3" key="1">
    <citation type="submission" date="2020-08" db="EMBL/GenBank/DDBJ databases">
        <title>Complete genome sequence of Klebsiella pneumoniae KP2757.</title>
        <authorList>
            <person name="Zhang X."/>
        </authorList>
    </citation>
    <scope>NUCLEOTIDE SEQUENCE [LARGE SCALE GENOMIC DNA]</scope>
    <source>
        <strain evidence="2 3">KP2757</strain>
    </source>
</reference>
<keyword evidence="1" id="KW-0812">Transmembrane</keyword>
<dbReference type="EMBL" id="CP060807">
    <property type="protein sequence ID" value="QNP24125.1"/>
    <property type="molecule type" value="Genomic_DNA"/>
</dbReference>
<dbReference type="PIRSF" id="PIRSF004548">
    <property type="entry name" value="CreD"/>
    <property type="match status" value="1"/>
</dbReference>
<evidence type="ECO:0000256" key="1">
    <source>
        <dbReference type="SAM" id="Phobius"/>
    </source>
</evidence>
<dbReference type="Proteomes" id="UP000516181">
    <property type="component" value="Chromosome"/>
</dbReference>
<gene>
    <name evidence="2" type="primary">creD</name>
    <name evidence="2" type="ORF">IAP99_22520</name>
</gene>